<gene>
    <name evidence="1" type="ORF">FCALED_LOCUS1389</name>
</gene>
<evidence type="ECO:0000313" key="1">
    <source>
        <dbReference type="EMBL" id="CAG8453947.1"/>
    </source>
</evidence>
<comment type="caution">
    <text evidence="1">The sequence shown here is derived from an EMBL/GenBank/DDBJ whole genome shotgun (WGS) entry which is preliminary data.</text>
</comment>
<dbReference type="AlphaFoldDB" id="A0A9N8VI98"/>
<sequence>MSNLFLTVRVSPLLPFRLLFEKNQRLHRFANVDHIEEGKSIPYNDN</sequence>
<protein>
    <submittedName>
        <fullName evidence="1">8487_t:CDS:1</fullName>
    </submittedName>
</protein>
<keyword evidence="2" id="KW-1185">Reference proteome</keyword>
<reference evidence="1" key="1">
    <citation type="submission" date="2021-06" db="EMBL/GenBank/DDBJ databases">
        <authorList>
            <person name="Kallberg Y."/>
            <person name="Tangrot J."/>
            <person name="Rosling A."/>
        </authorList>
    </citation>
    <scope>NUCLEOTIDE SEQUENCE</scope>
    <source>
        <strain evidence="1">UK204</strain>
    </source>
</reference>
<dbReference type="Proteomes" id="UP000789570">
    <property type="component" value="Unassembled WGS sequence"/>
</dbReference>
<accession>A0A9N8VI98</accession>
<name>A0A9N8VI98_9GLOM</name>
<evidence type="ECO:0000313" key="2">
    <source>
        <dbReference type="Proteomes" id="UP000789570"/>
    </source>
</evidence>
<proteinExistence type="predicted"/>
<dbReference type="EMBL" id="CAJVPQ010000178">
    <property type="protein sequence ID" value="CAG8453947.1"/>
    <property type="molecule type" value="Genomic_DNA"/>
</dbReference>
<organism evidence="1 2">
    <name type="scientific">Funneliformis caledonium</name>
    <dbReference type="NCBI Taxonomy" id="1117310"/>
    <lineage>
        <taxon>Eukaryota</taxon>
        <taxon>Fungi</taxon>
        <taxon>Fungi incertae sedis</taxon>
        <taxon>Mucoromycota</taxon>
        <taxon>Glomeromycotina</taxon>
        <taxon>Glomeromycetes</taxon>
        <taxon>Glomerales</taxon>
        <taxon>Glomeraceae</taxon>
        <taxon>Funneliformis</taxon>
    </lineage>
</organism>